<dbReference type="Proteomes" id="UP000675664">
    <property type="component" value="Unassembled WGS sequence"/>
</dbReference>
<dbReference type="AlphaFoldDB" id="A0A8J7VWI3"/>
<name>A0A8J7VWI3_9FIRM</name>
<comment type="caution">
    <text evidence="1">The sequence shown here is derived from an EMBL/GenBank/DDBJ whole genome shotgun (WGS) entry which is preliminary data.</text>
</comment>
<reference evidence="1" key="1">
    <citation type="submission" date="2021-04" db="EMBL/GenBank/DDBJ databases">
        <title>Sinoanaerobacter chloroacetimidivorans sp. nov., an obligate anaerobic bacterium isolated from anaerobic sludge.</title>
        <authorList>
            <person name="Bao Y."/>
        </authorList>
    </citation>
    <scope>NUCLEOTIDE SEQUENCE</scope>
    <source>
        <strain evidence="1">BAD-6</strain>
    </source>
</reference>
<protein>
    <submittedName>
        <fullName evidence="1">Cytidylate kinase-like family protein</fullName>
    </submittedName>
</protein>
<organism evidence="1 2">
    <name type="scientific">Sinanaerobacter chloroacetimidivorans</name>
    <dbReference type="NCBI Taxonomy" id="2818044"/>
    <lineage>
        <taxon>Bacteria</taxon>
        <taxon>Bacillati</taxon>
        <taxon>Bacillota</taxon>
        <taxon>Clostridia</taxon>
        <taxon>Peptostreptococcales</taxon>
        <taxon>Anaerovoracaceae</taxon>
        <taxon>Sinanaerobacter</taxon>
    </lineage>
</organism>
<keyword evidence="2" id="KW-1185">Reference proteome</keyword>
<dbReference type="Gene3D" id="3.40.50.300">
    <property type="entry name" value="P-loop containing nucleotide triphosphate hydrolases"/>
    <property type="match status" value="1"/>
</dbReference>
<dbReference type="RefSeq" id="WP_227016463.1">
    <property type="nucleotide sequence ID" value="NZ_JAGSND010000001.1"/>
</dbReference>
<evidence type="ECO:0000313" key="2">
    <source>
        <dbReference type="Proteomes" id="UP000675664"/>
    </source>
</evidence>
<dbReference type="EMBL" id="JAGSND010000001">
    <property type="protein sequence ID" value="MBR0596327.1"/>
    <property type="molecule type" value="Genomic_DNA"/>
</dbReference>
<keyword evidence="1" id="KW-0808">Transferase</keyword>
<reference evidence="1" key="2">
    <citation type="submission" date="2021-04" db="EMBL/GenBank/DDBJ databases">
        <authorList>
            <person name="Liu J."/>
        </authorList>
    </citation>
    <scope>NUCLEOTIDE SEQUENCE</scope>
    <source>
        <strain evidence="1">BAD-6</strain>
    </source>
</reference>
<accession>A0A8J7VWI3</accession>
<proteinExistence type="predicted"/>
<dbReference type="Pfam" id="PF13189">
    <property type="entry name" value="Cytidylate_kin2"/>
    <property type="match status" value="1"/>
</dbReference>
<dbReference type="GO" id="GO:0016301">
    <property type="term" value="F:kinase activity"/>
    <property type="evidence" value="ECO:0007669"/>
    <property type="project" value="UniProtKB-KW"/>
</dbReference>
<keyword evidence="1" id="KW-0418">Kinase</keyword>
<evidence type="ECO:0000313" key="1">
    <source>
        <dbReference type="EMBL" id="MBR0596327.1"/>
    </source>
</evidence>
<gene>
    <name evidence="1" type="ORF">KCX82_00405</name>
</gene>
<sequence>MTQKVIITIARQFGSGGRYIGKKLAELFEIPFYDKALIQLAAENSGIDPDLFENADEAPSSVFWNTSAGINLFGNRLSNFTDMPMNDKLFLIQSDIIRKLAQENSCVIVGRCADYILRDMENTVHVFIHSDFQDKINRMVQYYGVQEKNAKETMQKTDRKRASYYNYYTGGKWGLAENYDLSVKTSAVTTDGAVQMIQEFAKMKLHI</sequence>
<dbReference type="SUPFAM" id="SSF52540">
    <property type="entry name" value="P-loop containing nucleoside triphosphate hydrolases"/>
    <property type="match status" value="1"/>
</dbReference>
<dbReference type="InterPro" id="IPR027417">
    <property type="entry name" value="P-loop_NTPase"/>
</dbReference>